<sequence>MKIYLTVVNKSDKPIVFLKNRTEYNPKNFKWVLKKDTVYFYNYDYDNKSIIKPNDSINFSIKAYFFDFYKLFKEKKDNTDDMLKLLTNFKLIYNDGEKDVCVNQDRNIPVGVYNDKTKWCWWYLKR</sequence>
<proteinExistence type="predicted"/>
<comment type="caution">
    <text evidence="1">The sequence shown here is derived from an EMBL/GenBank/DDBJ whole genome shotgun (WGS) entry which is preliminary data.</text>
</comment>
<gene>
    <name evidence="1" type="ORF">F7645_05455</name>
</gene>
<keyword evidence="2" id="KW-1185">Reference proteome</keyword>
<dbReference type="RefSeq" id="WP_145993772.1">
    <property type="nucleotide sequence ID" value="NZ_JAFMUQ010000004.1"/>
</dbReference>
<reference evidence="1 2" key="1">
    <citation type="journal article" date="2020" name="Int. J. Syst. Evol. Microbiol.">
        <title>Tenacibaculum piscium sp. nov., isolated from skin ulcers of sea-farmed fish, and description of Tenacibaculum finnmarkense sp. nov. with subdivision into genomovars finnmarkense and ulcerans.</title>
        <authorList>
            <person name="Olsen A.B."/>
            <person name="Spilsberg B."/>
            <person name="Nilsen H.K."/>
            <person name="Lagesen K."/>
            <person name="Gulla S."/>
            <person name="Avendano-Herrera R."/>
            <person name="Irgang R."/>
            <person name="Duchaud E."/>
            <person name="Colquhoun D.J."/>
        </authorList>
    </citation>
    <scope>NUCLEOTIDE SEQUENCE [LARGE SCALE GENOMIC DNA]</scope>
    <source>
        <strain evidence="1 2">TNO037</strain>
    </source>
</reference>
<dbReference type="Proteomes" id="UP000806077">
    <property type="component" value="Unassembled WGS sequence"/>
</dbReference>
<evidence type="ECO:0000313" key="2">
    <source>
        <dbReference type="Proteomes" id="UP000806077"/>
    </source>
</evidence>
<organism evidence="1 2">
    <name type="scientific">Tenacibaculum finnmarkense genomovar finnmarkense</name>
    <dbReference type="NCBI Taxonomy" id="1458503"/>
    <lineage>
        <taxon>Bacteria</taxon>
        <taxon>Pseudomonadati</taxon>
        <taxon>Bacteroidota</taxon>
        <taxon>Flavobacteriia</taxon>
        <taxon>Flavobacteriales</taxon>
        <taxon>Flavobacteriaceae</taxon>
        <taxon>Tenacibaculum</taxon>
        <taxon>Tenacibaculum finnmarkense</taxon>
    </lineage>
</organism>
<protein>
    <submittedName>
        <fullName evidence="1">Uncharacterized protein</fullName>
    </submittedName>
</protein>
<evidence type="ECO:0000313" key="1">
    <source>
        <dbReference type="EMBL" id="MBE7694871.1"/>
    </source>
</evidence>
<name>A0AAP1RFB8_9FLAO</name>
<dbReference type="AlphaFoldDB" id="A0AAP1RFB8"/>
<accession>A0AAP1RFB8</accession>
<dbReference type="EMBL" id="WXXV01000005">
    <property type="protein sequence ID" value="MBE7694871.1"/>
    <property type="molecule type" value="Genomic_DNA"/>
</dbReference>